<evidence type="ECO:0000313" key="6">
    <source>
        <dbReference type="Proteomes" id="UP001162889"/>
    </source>
</evidence>
<dbReference type="EMBL" id="JALJZU010000009">
    <property type="protein sequence ID" value="MCP2010723.1"/>
    <property type="molecule type" value="Genomic_DNA"/>
</dbReference>
<evidence type="ECO:0000313" key="3">
    <source>
        <dbReference type="EMBL" id="MBV6322511.1"/>
    </source>
</evidence>
<evidence type="ECO:0000256" key="2">
    <source>
        <dbReference type="SAM" id="MobiDB-lite"/>
    </source>
</evidence>
<keyword evidence="6" id="KW-1185">Reference proteome</keyword>
<reference evidence="4" key="2">
    <citation type="submission" date="2022-03" db="EMBL/GenBank/DDBJ databases">
        <title>Genome Encyclopedia of Bacteria and Archaea VI: Functional Genomics of Type Strains.</title>
        <authorList>
            <person name="Whitman W."/>
        </authorList>
    </citation>
    <scope>NUCLEOTIDE SEQUENCE</scope>
    <source>
        <strain evidence="4">HSC-15S17</strain>
    </source>
</reference>
<dbReference type="EMBL" id="JAHTGR010000008">
    <property type="protein sequence ID" value="MBV6322511.1"/>
    <property type="molecule type" value="Genomic_DNA"/>
</dbReference>
<keyword evidence="1" id="KW-0175">Coiled coil</keyword>
<proteinExistence type="predicted"/>
<dbReference type="Proteomes" id="UP001155901">
    <property type="component" value="Unassembled WGS sequence"/>
</dbReference>
<feature type="region of interest" description="Disordered" evidence="2">
    <location>
        <begin position="156"/>
        <end position="195"/>
    </location>
</feature>
<sequence>MYKTALAIRAHLEMNEATAIANGRLQTAQTGWEQERGELEVFRDQLAAAFDTQAGELAAAYQASSALRTEIDAQKEQLAALAQRVNDAETSAANAGAALAHAQTQFRELHESLRLAQLAQQQLAQQLQDQHTAATEAAERNLGEQTRYAEQLGQARQEAAGLRAQLATTLPSPNGLLTSEADAKRDPGPRKATRP</sequence>
<organism evidence="3 5">
    <name type="scientific">Duganella violaceipulchra</name>
    <dbReference type="NCBI Taxonomy" id="2849652"/>
    <lineage>
        <taxon>Bacteria</taxon>
        <taxon>Pseudomonadati</taxon>
        <taxon>Pseudomonadota</taxon>
        <taxon>Betaproteobacteria</taxon>
        <taxon>Burkholderiales</taxon>
        <taxon>Oxalobacteraceae</taxon>
        <taxon>Telluria group</taxon>
        <taxon>Duganella</taxon>
    </lineage>
</organism>
<dbReference type="Proteomes" id="UP001162889">
    <property type="component" value="Unassembled WGS sequence"/>
</dbReference>
<name>A0AA41L0C7_9BURK</name>
<dbReference type="RefSeq" id="WP_217943279.1">
    <property type="nucleotide sequence ID" value="NZ_JAHTGR010000008.1"/>
</dbReference>
<comment type="caution">
    <text evidence="3">The sequence shown here is derived from an EMBL/GenBank/DDBJ whole genome shotgun (WGS) entry which is preliminary data.</text>
</comment>
<dbReference type="AlphaFoldDB" id="A0AA41L0C7"/>
<feature type="compositionally biased region" description="Polar residues" evidence="2">
    <location>
        <begin position="166"/>
        <end position="177"/>
    </location>
</feature>
<gene>
    <name evidence="3" type="ORF">KVP70_16360</name>
    <name evidence="4" type="ORF">L1274_004465</name>
</gene>
<reference evidence="3" key="1">
    <citation type="submission" date="2021-07" db="EMBL/GenBank/DDBJ databases">
        <title>Characterization of violacein-producing bacteria and related species.</title>
        <authorList>
            <person name="Wilson H.S."/>
            <person name="De Leon M.E."/>
        </authorList>
    </citation>
    <scope>NUCLEOTIDE SEQUENCE</scope>
    <source>
        <strain evidence="3">HSC-15S17</strain>
    </source>
</reference>
<feature type="coiled-coil region" evidence="1">
    <location>
        <begin position="64"/>
        <end position="91"/>
    </location>
</feature>
<evidence type="ECO:0000313" key="5">
    <source>
        <dbReference type="Proteomes" id="UP001155901"/>
    </source>
</evidence>
<evidence type="ECO:0000256" key="1">
    <source>
        <dbReference type="SAM" id="Coils"/>
    </source>
</evidence>
<protein>
    <submittedName>
        <fullName evidence="4">Chromosome segregation ATPase</fullName>
    </submittedName>
</protein>
<evidence type="ECO:0000313" key="4">
    <source>
        <dbReference type="EMBL" id="MCP2010723.1"/>
    </source>
</evidence>
<accession>A0AA41L0C7</accession>